<dbReference type="Gramene" id="FCD_00002125-RA">
    <property type="protein sequence ID" value="FCD_00002125-RA:cds"/>
    <property type="gene ID" value="FCD_00002125"/>
</dbReference>
<dbReference type="AlphaFoldDB" id="A0AA88D0Y3"/>
<accession>A0AA88D0Y3</accession>
<comment type="caution">
    <text evidence="1">The sequence shown here is derived from an EMBL/GenBank/DDBJ whole genome shotgun (WGS) entry which is preliminary data.</text>
</comment>
<name>A0AA88D0Y3_FICCA</name>
<gene>
    <name evidence="1" type="ORF">TIFTF001_000323</name>
</gene>
<reference evidence="1" key="1">
    <citation type="submission" date="2023-07" db="EMBL/GenBank/DDBJ databases">
        <title>draft genome sequence of fig (Ficus carica).</title>
        <authorList>
            <person name="Takahashi T."/>
            <person name="Nishimura K."/>
        </authorList>
    </citation>
    <scope>NUCLEOTIDE SEQUENCE</scope>
</reference>
<organism evidence="1 2">
    <name type="scientific">Ficus carica</name>
    <name type="common">Common fig</name>
    <dbReference type="NCBI Taxonomy" id="3494"/>
    <lineage>
        <taxon>Eukaryota</taxon>
        <taxon>Viridiplantae</taxon>
        <taxon>Streptophyta</taxon>
        <taxon>Embryophyta</taxon>
        <taxon>Tracheophyta</taxon>
        <taxon>Spermatophyta</taxon>
        <taxon>Magnoliopsida</taxon>
        <taxon>eudicotyledons</taxon>
        <taxon>Gunneridae</taxon>
        <taxon>Pentapetalae</taxon>
        <taxon>rosids</taxon>
        <taxon>fabids</taxon>
        <taxon>Rosales</taxon>
        <taxon>Moraceae</taxon>
        <taxon>Ficeae</taxon>
        <taxon>Ficus</taxon>
    </lineage>
</organism>
<proteinExistence type="predicted"/>
<dbReference type="EMBL" id="BTGU01000001">
    <property type="protein sequence ID" value="GMN23889.1"/>
    <property type="molecule type" value="Genomic_DNA"/>
</dbReference>
<sequence>MQNGTSLELRNIVNANWVCAGYNTYNITMETSDGFLYETTVAVGNSSSGLVYDVELMRPAKFYPMKEESPVRSAPCIAPEVLLTCTHQKCEDNIENQVKIMRVEFEFSQIGYLSVL</sequence>
<dbReference type="Proteomes" id="UP001187192">
    <property type="component" value="Unassembled WGS sequence"/>
</dbReference>
<protein>
    <submittedName>
        <fullName evidence="1">Uncharacterized protein</fullName>
    </submittedName>
</protein>
<evidence type="ECO:0000313" key="1">
    <source>
        <dbReference type="EMBL" id="GMN23889.1"/>
    </source>
</evidence>
<keyword evidence="2" id="KW-1185">Reference proteome</keyword>
<evidence type="ECO:0000313" key="2">
    <source>
        <dbReference type="Proteomes" id="UP001187192"/>
    </source>
</evidence>